<comment type="caution">
    <text evidence="2">The sequence shown here is derived from an EMBL/GenBank/DDBJ whole genome shotgun (WGS) entry which is preliminary data.</text>
</comment>
<feature type="repeat" description="TPR" evidence="1">
    <location>
        <begin position="48"/>
        <end position="81"/>
    </location>
</feature>
<reference evidence="2 3" key="1">
    <citation type="journal article" date="2015" name="Nature">
        <title>rRNA introns, odd ribosomes, and small enigmatic genomes across a large radiation of phyla.</title>
        <authorList>
            <person name="Brown C.T."/>
            <person name="Hug L.A."/>
            <person name="Thomas B.C."/>
            <person name="Sharon I."/>
            <person name="Castelle C.J."/>
            <person name="Singh A."/>
            <person name="Wilkins M.J."/>
            <person name="Williams K.H."/>
            <person name="Banfield J.F."/>
        </authorList>
    </citation>
    <scope>NUCLEOTIDE SEQUENCE [LARGE SCALE GENOMIC DNA]</scope>
</reference>
<dbReference type="EMBL" id="LCRI01000029">
    <property type="protein sequence ID" value="KKW32280.1"/>
    <property type="molecule type" value="Genomic_DNA"/>
</dbReference>
<evidence type="ECO:0000313" key="3">
    <source>
        <dbReference type="Proteomes" id="UP000034711"/>
    </source>
</evidence>
<evidence type="ECO:0000256" key="1">
    <source>
        <dbReference type="PROSITE-ProRule" id="PRU00339"/>
    </source>
</evidence>
<dbReference type="SUPFAM" id="SSF48452">
    <property type="entry name" value="TPR-like"/>
    <property type="match status" value="1"/>
</dbReference>
<feature type="repeat" description="TPR" evidence="1">
    <location>
        <begin position="14"/>
        <end position="47"/>
    </location>
</feature>
<dbReference type="InterPro" id="IPR011990">
    <property type="entry name" value="TPR-like_helical_dom_sf"/>
</dbReference>
<dbReference type="Gene3D" id="1.25.40.10">
    <property type="entry name" value="Tetratricopeptide repeat domain"/>
    <property type="match status" value="1"/>
</dbReference>
<dbReference type="AlphaFoldDB" id="A0A0G1XN38"/>
<dbReference type="PROSITE" id="PS50005">
    <property type="entry name" value="TPR"/>
    <property type="match status" value="2"/>
</dbReference>
<feature type="non-terminal residue" evidence="2">
    <location>
        <position position="1"/>
    </location>
</feature>
<name>A0A0G1XN38_9BACT</name>
<dbReference type="InterPro" id="IPR019734">
    <property type="entry name" value="TPR_rpt"/>
</dbReference>
<evidence type="ECO:0000313" key="2">
    <source>
        <dbReference type="EMBL" id="KKW32280.1"/>
    </source>
</evidence>
<dbReference type="SMART" id="SM00028">
    <property type="entry name" value="TPR"/>
    <property type="match status" value="2"/>
</dbReference>
<protein>
    <submittedName>
        <fullName evidence="2">Tetratricopeptide TPR_2 repeat protein</fullName>
    </submittedName>
</protein>
<organism evidence="2 3">
    <name type="scientific">Candidatus Uhrbacteria bacterium GW2011_GWA2_53_10</name>
    <dbReference type="NCBI Taxonomy" id="1618980"/>
    <lineage>
        <taxon>Bacteria</taxon>
        <taxon>Candidatus Uhriibacteriota</taxon>
    </lineage>
</organism>
<gene>
    <name evidence="2" type="ORF">UY77_C0029G0001</name>
</gene>
<accession>A0A0G1XN38</accession>
<keyword evidence="1" id="KW-0802">TPR repeat</keyword>
<proteinExistence type="predicted"/>
<dbReference type="Pfam" id="PF13432">
    <property type="entry name" value="TPR_16"/>
    <property type="match status" value="1"/>
</dbReference>
<dbReference type="Proteomes" id="UP000034711">
    <property type="component" value="Unassembled WGS sequence"/>
</dbReference>
<sequence length="129" mass="14574">KRYIEVISHNPKHVEAYEGLGNLYVMTRQFEQANETLSFALRLDPGNASIHMSMGELERGKGNVKASLEHFRQAATIRPKNPKYLDAYVEAALVAKVPEDAKRGIALLKEVNPENQKISEFEERLHATV</sequence>